<evidence type="ECO:0000259" key="1">
    <source>
        <dbReference type="Pfam" id="PF00078"/>
    </source>
</evidence>
<evidence type="ECO:0000313" key="3">
    <source>
        <dbReference type="RefSeq" id="XP_039143903.1"/>
    </source>
</evidence>
<dbReference type="InterPro" id="IPR000477">
    <property type="entry name" value="RT_dom"/>
</dbReference>
<sequence>MLDITNEMRSLTLFETRREQELQESLGKICNQEEIYWKQRSQMQWLQEGDENTKFFYAVANGRKNRNFILRIMINDDSLMDPKDIGKIFMEKFKQLFRHKRDFRFKIDFSKRLEKKVSIDRTSLDRPFTLKEIKRAIFLSWWGQSASLTKVINLLFDNAQSSFLKVRCILDNIAIAEELLFSIHKRHLPGHILKVDFVKAFDAVDWDFLVDLQEARGFGERWVGWIKIILFSSKVSILVNGSPNGYIRYQRGLRQGDPLSLIMFVLVMDVHTCAIVQNLGGCSTWGVS</sequence>
<keyword evidence="2" id="KW-1185">Reference proteome</keyword>
<reference evidence="3" key="1">
    <citation type="submission" date="2025-08" db="UniProtKB">
        <authorList>
            <consortium name="RefSeq"/>
        </authorList>
    </citation>
    <scope>IDENTIFICATION</scope>
</reference>
<gene>
    <name evidence="3" type="primary">LOC120281017</name>
</gene>
<dbReference type="RefSeq" id="XP_039143903.1">
    <property type="nucleotide sequence ID" value="XM_039287969.1"/>
</dbReference>
<dbReference type="PANTHER" id="PTHR31635">
    <property type="entry name" value="REVERSE TRANSCRIPTASE DOMAIN-CONTAINING PROTEIN-RELATED"/>
    <property type="match status" value="1"/>
</dbReference>
<proteinExistence type="predicted"/>
<evidence type="ECO:0000313" key="2">
    <source>
        <dbReference type="Proteomes" id="UP001515500"/>
    </source>
</evidence>
<name>A0AB40CV56_DIOCR</name>
<protein>
    <submittedName>
        <fullName evidence="3">Uncharacterized protein LOC120281017</fullName>
    </submittedName>
</protein>
<feature type="domain" description="Reverse transcriptase" evidence="1">
    <location>
        <begin position="151"/>
        <end position="271"/>
    </location>
</feature>
<dbReference type="PANTHER" id="PTHR31635:SF196">
    <property type="entry name" value="REVERSE TRANSCRIPTASE DOMAIN-CONTAINING PROTEIN-RELATED"/>
    <property type="match status" value="1"/>
</dbReference>
<dbReference type="AlphaFoldDB" id="A0AB40CV56"/>
<dbReference type="GeneID" id="120281017"/>
<accession>A0AB40CV56</accession>
<dbReference type="Proteomes" id="UP001515500">
    <property type="component" value="Chromosome 17"/>
</dbReference>
<organism evidence="2 3">
    <name type="scientific">Dioscorea cayennensis subsp. rotundata</name>
    <name type="common">White Guinea yam</name>
    <name type="synonym">Dioscorea rotundata</name>
    <dbReference type="NCBI Taxonomy" id="55577"/>
    <lineage>
        <taxon>Eukaryota</taxon>
        <taxon>Viridiplantae</taxon>
        <taxon>Streptophyta</taxon>
        <taxon>Embryophyta</taxon>
        <taxon>Tracheophyta</taxon>
        <taxon>Spermatophyta</taxon>
        <taxon>Magnoliopsida</taxon>
        <taxon>Liliopsida</taxon>
        <taxon>Dioscoreales</taxon>
        <taxon>Dioscoreaceae</taxon>
        <taxon>Dioscorea</taxon>
    </lineage>
</organism>
<dbReference type="Pfam" id="PF00078">
    <property type="entry name" value="RVT_1"/>
    <property type="match status" value="1"/>
</dbReference>